<dbReference type="RefSeq" id="WP_078805670.1">
    <property type="nucleotide sequence ID" value="NZ_FUXK01000016.1"/>
</dbReference>
<keyword evidence="5" id="KW-0804">Transcription</keyword>
<dbReference type="InterPro" id="IPR011006">
    <property type="entry name" value="CheY-like_superfamily"/>
</dbReference>
<dbReference type="InterPro" id="IPR004358">
    <property type="entry name" value="Sig_transdc_His_kin-like_C"/>
</dbReference>
<proteinExistence type="predicted"/>
<dbReference type="InterPro" id="IPR015943">
    <property type="entry name" value="WD40/YVTN_repeat-like_dom_sf"/>
</dbReference>
<comment type="catalytic activity">
    <reaction evidence="1">
        <text>ATP + protein L-histidine = ADP + protein N-phospho-L-histidine.</text>
        <dbReference type="EC" id="2.7.13.3"/>
    </reaction>
</comment>
<evidence type="ECO:0000313" key="12">
    <source>
        <dbReference type="EMBL" id="SJZ93151.1"/>
    </source>
</evidence>
<dbReference type="Gene3D" id="3.30.565.10">
    <property type="entry name" value="Histidine kinase-like ATPase, C-terminal domain"/>
    <property type="match status" value="1"/>
</dbReference>
<dbReference type="GO" id="GO:0000155">
    <property type="term" value="F:phosphorelay sensor kinase activity"/>
    <property type="evidence" value="ECO:0007669"/>
    <property type="project" value="InterPro"/>
</dbReference>
<dbReference type="Gene3D" id="1.10.287.130">
    <property type="match status" value="1"/>
</dbReference>
<keyword evidence="7" id="KW-0812">Transmembrane</keyword>
<dbReference type="EMBL" id="FUXK01000016">
    <property type="protein sequence ID" value="SJZ93151.1"/>
    <property type="molecule type" value="Genomic_DNA"/>
</dbReference>
<dbReference type="InterPro" id="IPR001789">
    <property type="entry name" value="Sig_transdc_resp-reg_receiver"/>
</dbReference>
<dbReference type="InterPro" id="IPR036890">
    <property type="entry name" value="HATPase_C_sf"/>
</dbReference>
<dbReference type="SUPFAM" id="SSF46689">
    <property type="entry name" value="Homeodomain-like"/>
    <property type="match status" value="1"/>
</dbReference>
<dbReference type="SUPFAM" id="SSF52172">
    <property type="entry name" value="CheY-like"/>
    <property type="match status" value="1"/>
</dbReference>
<dbReference type="GO" id="GO:0003700">
    <property type="term" value="F:DNA-binding transcription factor activity"/>
    <property type="evidence" value="ECO:0007669"/>
    <property type="project" value="InterPro"/>
</dbReference>
<feature type="chain" id="PRO_5010539556" description="histidine kinase" evidence="8">
    <location>
        <begin position="23"/>
        <end position="1317"/>
    </location>
</feature>
<protein>
    <recommendedName>
        <fullName evidence="2">histidine kinase</fullName>
        <ecNumber evidence="2">2.7.13.3</ecNumber>
    </recommendedName>
</protein>
<dbReference type="PROSITE" id="PS01124">
    <property type="entry name" value="HTH_ARAC_FAMILY_2"/>
    <property type="match status" value="1"/>
</dbReference>
<dbReference type="Pfam" id="PF07494">
    <property type="entry name" value="Reg_prop"/>
    <property type="match status" value="1"/>
</dbReference>
<evidence type="ECO:0000256" key="2">
    <source>
        <dbReference type="ARBA" id="ARBA00012438"/>
    </source>
</evidence>
<dbReference type="SUPFAM" id="SSF101898">
    <property type="entry name" value="NHL repeat"/>
    <property type="match status" value="1"/>
</dbReference>
<dbReference type="FunFam" id="1.10.287.130:FF:000045">
    <property type="entry name" value="Two-component system sensor histidine kinase/response regulator"/>
    <property type="match status" value="1"/>
</dbReference>
<evidence type="ECO:0000259" key="9">
    <source>
        <dbReference type="PROSITE" id="PS01124"/>
    </source>
</evidence>
<dbReference type="eggNOG" id="COG5002">
    <property type="taxonomic scope" value="Bacteria"/>
</dbReference>
<keyword evidence="8" id="KW-0732">Signal</keyword>
<evidence type="ECO:0000259" key="11">
    <source>
        <dbReference type="PROSITE" id="PS50110"/>
    </source>
</evidence>
<dbReference type="InterPro" id="IPR005467">
    <property type="entry name" value="His_kinase_dom"/>
</dbReference>
<feature type="domain" description="Histidine kinase" evidence="10">
    <location>
        <begin position="827"/>
        <end position="1043"/>
    </location>
</feature>
<evidence type="ECO:0000313" key="13">
    <source>
        <dbReference type="Proteomes" id="UP000190065"/>
    </source>
</evidence>
<dbReference type="PROSITE" id="PS50109">
    <property type="entry name" value="HIS_KIN"/>
    <property type="match status" value="1"/>
</dbReference>
<keyword evidence="4" id="KW-0805">Transcription regulation</keyword>
<feature type="modified residue" description="4-aspartylphosphate" evidence="6">
    <location>
        <position position="1118"/>
    </location>
</feature>
<dbReference type="Pfam" id="PF07495">
    <property type="entry name" value="Y_Y_Y"/>
    <property type="match status" value="1"/>
</dbReference>
<dbReference type="InterPro" id="IPR013783">
    <property type="entry name" value="Ig-like_fold"/>
</dbReference>
<evidence type="ECO:0000256" key="3">
    <source>
        <dbReference type="ARBA" id="ARBA00022553"/>
    </source>
</evidence>
<evidence type="ECO:0000256" key="5">
    <source>
        <dbReference type="ARBA" id="ARBA00023163"/>
    </source>
</evidence>
<dbReference type="SUPFAM" id="SSF63829">
    <property type="entry name" value="Calcium-dependent phosphotriesterase"/>
    <property type="match status" value="2"/>
</dbReference>
<dbReference type="InterPro" id="IPR003594">
    <property type="entry name" value="HATPase_dom"/>
</dbReference>
<dbReference type="STRING" id="28136.SAMN02745202_01498"/>
<keyword evidence="3 6" id="KW-0597">Phosphoprotein</keyword>
<dbReference type="EC" id="2.7.13.3" evidence="2"/>
<dbReference type="InterPro" id="IPR003661">
    <property type="entry name" value="HisK_dim/P_dom"/>
</dbReference>
<name>A0A1T4PP89_9BACT</name>
<dbReference type="PRINTS" id="PR00344">
    <property type="entry name" value="BCTRLSENSOR"/>
</dbReference>
<dbReference type="CDD" id="cd00082">
    <property type="entry name" value="HisKA"/>
    <property type="match status" value="1"/>
</dbReference>
<evidence type="ECO:0000256" key="8">
    <source>
        <dbReference type="SAM" id="SignalP"/>
    </source>
</evidence>
<dbReference type="PROSITE" id="PS50110">
    <property type="entry name" value="RESPONSE_REGULATORY"/>
    <property type="match status" value="1"/>
</dbReference>
<evidence type="ECO:0000256" key="6">
    <source>
        <dbReference type="PROSITE-ProRule" id="PRU00169"/>
    </source>
</evidence>
<dbReference type="Gene3D" id="2.60.40.10">
    <property type="entry name" value="Immunoglobulins"/>
    <property type="match status" value="1"/>
</dbReference>
<dbReference type="SUPFAM" id="SSF47384">
    <property type="entry name" value="Homodimeric domain of signal transducing histidine kinase"/>
    <property type="match status" value="1"/>
</dbReference>
<dbReference type="SUPFAM" id="SSF55874">
    <property type="entry name" value="ATPase domain of HSP90 chaperone/DNA topoisomerase II/histidine kinase"/>
    <property type="match status" value="1"/>
</dbReference>
<keyword evidence="12" id="KW-0808">Transferase</keyword>
<dbReference type="InterPro" id="IPR011110">
    <property type="entry name" value="Reg_prop"/>
</dbReference>
<keyword evidence="7" id="KW-0472">Membrane</keyword>
<sequence>MLKKVTFLIYICTLLFFFPTSAQTDYAFKHIDTNNGLSQSTVYSILQDHTGFIWMGTKVGLCRYDGNFFKVYSHNNSKLGSDFITSLYQSEDDLIWVGTDQGVWIYTPSADSFRPLRAISDRKSRITGNVNFIAGHRGRIYIGVNEQGLFVYDLKTKRLQNYTFPHHPNIASIGFGIGNRVWLGFYGGGLWYTSPQFQSLTPFVENGRQPFRGCIVSAIQEVNPTMIFVGTDKRGLSIINPKHAAVTDVKSKENGYDIFVRALSVKGNEVWAASEQGLYVYNIATKALHHYTNDTSNPFSLSDNPLYCLLHDHGNGMWMGTYFGGVNYASLSAPPFVRILPSPAEGRLHGRKVREMVLDTNGQLWIGTEDGGLNCMDMDTGRITHVLESMFFPNVHGLCVHESELWVGTFAMGLKVIDTHTHRVIKSFRADGEPGALHDNTIFSIAMSPRKELYFGTIRGLCRLNRSTGHFEYDSNIPSVLINKVKFDHLGNLWVATQNNGVYLKTGTAQRWIHFTHSHIGDYTLSKAVGLYEDRNGNMWIMTLGNGLFSYSPRTGKIRKVSLDGYGTAEPVVLDLVEDRDGFLWMSTLSGILKYDTSTRQSQLFSAQMTMLDNQLNVSSAIVDRKGDIYFGSYNGIVKFSPSAFKRHYTTPKLIATELIVNNADVDNHTSGSPLNQNISYTKEIELAYNQNSFSLRVVPLAYEQLQRYQMEYILEGFTDTWQPVRVDYRIGFDNLPAGEYLLRVRIKNSKGVWDAREYSLKVVVKPYPLLSFWAKLFYLLCACAMAYLTVRYLYRRNRRKRKQAMDKLEQEKEMELYESKINFFTHVAHEIRTPLTLIKGPLEHIIKQERVKDSQTKEELHIMSRNTERLNKLINQLLDFRKAERDGLKLNFEHCDIPQLVDKTFRRFLPLIREKNIDATLSVCNAGIMAYVDQECFTKIISNLLGNAVKYCASRISILIESSPNNTFSVIISNDGNIISKSLQSRIFEPFFRIEDHQQTAQTGTGIGLALAKNLAELHKGTLAMDQNDHLNVFRLTLPINQTDYISLSAESDLINMDEAEPRKSGRPLLLLVDDNAEMLEYEKRTLQDYYDIVLAANGQEALSILEREKVSLVVTDVMMAPINGFELCRNIKKDVNYSHTPVILLTAATLDLARMEGMESGADAYIEKPFSMEFLINTITNLLRSREEIKRTYAGSPFVSSNTVAKSNVDKEFLERLRSVMQRHMSNSEFNVDQLASDMNMSRSNLNRKVRGTLNVSPNTYIRIERLKYAAQLLKAGDCKINEVCYKVGFNNSGYFTKCFYAQFGILPKDFIKSS</sequence>
<dbReference type="SMART" id="SM00387">
    <property type="entry name" value="HATPase_c"/>
    <property type="match status" value="1"/>
</dbReference>
<evidence type="ECO:0000259" key="10">
    <source>
        <dbReference type="PROSITE" id="PS50109"/>
    </source>
</evidence>
<keyword evidence="7" id="KW-1133">Transmembrane helix</keyword>
<dbReference type="InterPro" id="IPR009057">
    <property type="entry name" value="Homeodomain-like_sf"/>
</dbReference>
<dbReference type="Gene3D" id="3.40.50.2300">
    <property type="match status" value="1"/>
</dbReference>
<dbReference type="GO" id="GO:0043565">
    <property type="term" value="F:sequence-specific DNA binding"/>
    <property type="evidence" value="ECO:0007669"/>
    <property type="project" value="InterPro"/>
</dbReference>
<dbReference type="eggNOG" id="COG3292">
    <property type="taxonomic scope" value="Bacteria"/>
</dbReference>
<gene>
    <name evidence="12" type="ORF">SAMN02745202_01498</name>
</gene>
<accession>A0A1T4PP89</accession>
<dbReference type="SMART" id="SM00448">
    <property type="entry name" value="REC"/>
    <property type="match status" value="1"/>
</dbReference>
<dbReference type="Pfam" id="PF12833">
    <property type="entry name" value="HTH_18"/>
    <property type="match status" value="1"/>
</dbReference>
<dbReference type="PANTHER" id="PTHR43547:SF2">
    <property type="entry name" value="HYBRID SIGNAL TRANSDUCTION HISTIDINE KINASE C"/>
    <property type="match status" value="1"/>
</dbReference>
<feature type="transmembrane region" description="Helical" evidence="7">
    <location>
        <begin position="773"/>
        <end position="795"/>
    </location>
</feature>
<dbReference type="SMART" id="SM00342">
    <property type="entry name" value="HTH_ARAC"/>
    <property type="match status" value="1"/>
</dbReference>
<dbReference type="Pfam" id="PF02518">
    <property type="entry name" value="HATPase_c"/>
    <property type="match status" value="1"/>
</dbReference>
<feature type="domain" description="HTH araC/xylS-type" evidence="9">
    <location>
        <begin position="1217"/>
        <end position="1316"/>
    </location>
</feature>
<dbReference type="eggNOG" id="COG0745">
    <property type="taxonomic scope" value="Bacteria"/>
</dbReference>
<dbReference type="InterPro" id="IPR011123">
    <property type="entry name" value="Y_Y_Y"/>
</dbReference>
<dbReference type="SMART" id="SM00388">
    <property type="entry name" value="HisKA"/>
    <property type="match status" value="1"/>
</dbReference>
<evidence type="ECO:0000256" key="1">
    <source>
        <dbReference type="ARBA" id="ARBA00000085"/>
    </source>
</evidence>
<evidence type="ECO:0000256" key="7">
    <source>
        <dbReference type="SAM" id="Phobius"/>
    </source>
</evidence>
<organism evidence="12 13">
    <name type="scientific">Segatella oulorum</name>
    <dbReference type="NCBI Taxonomy" id="28136"/>
    <lineage>
        <taxon>Bacteria</taxon>
        <taxon>Pseudomonadati</taxon>
        <taxon>Bacteroidota</taxon>
        <taxon>Bacteroidia</taxon>
        <taxon>Bacteroidales</taxon>
        <taxon>Prevotellaceae</taxon>
        <taxon>Segatella</taxon>
    </lineage>
</organism>
<dbReference type="Pfam" id="PF00072">
    <property type="entry name" value="Response_reg"/>
    <property type="match status" value="1"/>
</dbReference>
<dbReference type="Proteomes" id="UP000190065">
    <property type="component" value="Unassembled WGS sequence"/>
</dbReference>
<dbReference type="InterPro" id="IPR036097">
    <property type="entry name" value="HisK_dim/P_sf"/>
</dbReference>
<reference evidence="12 13" key="1">
    <citation type="submission" date="2017-02" db="EMBL/GenBank/DDBJ databases">
        <authorList>
            <person name="Peterson S.W."/>
        </authorList>
    </citation>
    <scope>NUCLEOTIDE SEQUENCE [LARGE SCALE GENOMIC DNA]</scope>
    <source>
        <strain evidence="12 13">ATCC 43324</strain>
    </source>
</reference>
<dbReference type="InterPro" id="IPR018060">
    <property type="entry name" value="HTH_AraC"/>
</dbReference>
<dbReference type="PANTHER" id="PTHR43547">
    <property type="entry name" value="TWO-COMPONENT HISTIDINE KINASE"/>
    <property type="match status" value="1"/>
</dbReference>
<dbReference type="Pfam" id="PF00512">
    <property type="entry name" value="HisKA"/>
    <property type="match status" value="1"/>
</dbReference>
<feature type="domain" description="Response regulatory" evidence="11">
    <location>
        <begin position="1070"/>
        <end position="1185"/>
    </location>
</feature>
<feature type="signal peptide" evidence="8">
    <location>
        <begin position="1"/>
        <end position="22"/>
    </location>
</feature>
<evidence type="ECO:0000256" key="4">
    <source>
        <dbReference type="ARBA" id="ARBA00023015"/>
    </source>
</evidence>
<dbReference type="Gene3D" id="1.10.10.60">
    <property type="entry name" value="Homeodomain-like"/>
    <property type="match status" value="1"/>
</dbReference>
<dbReference type="Gene3D" id="2.130.10.10">
    <property type="entry name" value="YVTN repeat-like/Quinoprotein amine dehydrogenase"/>
    <property type="match status" value="2"/>
</dbReference>
<keyword evidence="12" id="KW-0418">Kinase</keyword>